<dbReference type="AlphaFoldDB" id="A0A0D0B9I5"/>
<proteinExistence type="predicted"/>
<evidence type="ECO:0000313" key="1">
    <source>
        <dbReference type="EMBL" id="KIK50891.1"/>
    </source>
</evidence>
<protein>
    <submittedName>
        <fullName evidence="1">Uncharacterized protein</fullName>
    </submittedName>
</protein>
<sequence>MSFSTRKGYQPSFSLSSARRPPTRLYTYLIPGSDGLTPQAYSAFEGAYHTSSGFSLSVLLSIRAGFNPSPSLRRIMLPPDLPRAYRTLSSGLTLGAWPLDHKGAVLPDLDAHLQYLRHLRPALRHPQLFRRMLPNIAVMTATVEIPPSKEDGAEMTS</sequence>
<name>A0A0D0B9I5_9AGAR</name>
<dbReference type="HOGENOM" id="CLU_1678095_0_0_1"/>
<reference evidence="1 2" key="1">
    <citation type="submission" date="2014-04" db="EMBL/GenBank/DDBJ databases">
        <title>Evolutionary Origins and Diversification of the Mycorrhizal Mutualists.</title>
        <authorList>
            <consortium name="DOE Joint Genome Institute"/>
            <consortium name="Mycorrhizal Genomics Consortium"/>
            <person name="Kohler A."/>
            <person name="Kuo A."/>
            <person name="Nagy L.G."/>
            <person name="Floudas D."/>
            <person name="Copeland A."/>
            <person name="Barry K.W."/>
            <person name="Cichocki N."/>
            <person name="Veneault-Fourrey C."/>
            <person name="LaButti K."/>
            <person name="Lindquist E.A."/>
            <person name="Lipzen A."/>
            <person name="Lundell T."/>
            <person name="Morin E."/>
            <person name="Murat C."/>
            <person name="Riley R."/>
            <person name="Ohm R."/>
            <person name="Sun H."/>
            <person name="Tunlid A."/>
            <person name="Henrissat B."/>
            <person name="Grigoriev I.V."/>
            <person name="Hibbett D.S."/>
            <person name="Martin F."/>
        </authorList>
    </citation>
    <scope>NUCLEOTIDE SEQUENCE [LARGE SCALE GENOMIC DNA]</scope>
    <source>
        <strain evidence="1 2">FD-317 M1</strain>
    </source>
</reference>
<keyword evidence="2" id="KW-1185">Reference proteome</keyword>
<accession>A0A0D0B9I5</accession>
<dbReference type="EMBL" id="KN834880">
    <property type="protein sequence ID" value="KIK50891.1"/>
    <property type="molecule type" value="Genomic_DNA"/>
</dbReference>
<dbReference type="Proteomes" id="UP000053593">
    <property type="component" value="Unassembled WGS sequence"/>
</dbReference>
<organism evidence="1 2">
    <name type="scientific">Collybiopsis luxurians FD-317 M1</name>
    <dbReference type="NCBI Taxonomy" id="944289"/>
    <lineage>
        <taxon>Eukaryota</taxon>
        <taxon>Fungi</taxon>
        <taxon>Dikarya</taxon>
        <taxon>Basidiomycota</taxon>
        <taxon>Agaricomycotina</taxon>
        <taxon>Agaricomycetes</taxon>
        <taxon>Agaricomycetidae</taxon>
        <taxon>Agaricales</taxon>
        <taxon>Marasmiineae</taxon>
        <taxon>Omphalotaceae</taxon>
        <taxon>Collybiopsis</taxon>
        <taxon>Collybiopsis luxurians</taxon>
    </lineage>
</organism>
<gene>
    <name evidence="1" type="ORF">GYMLUDRAFT_252551</name>
</gene>
<evidence type="ECO:0000313" key="2">
    <source>
        <dbReference type="Proteomes" id="UP000053593"/>
    </source>
</evidence>